<feature type="region of interest" description="Disordered" evidence="3">
    <location>
        <begin position="219"/>
        <end position="384"/>
    </location>
</feature>
<proteinExistence type="predicted"/>
<dbReference type="InterPro" id="IPR005033">
    <property type="entry name" value="YEATS"/>
</dbReference>
<evidence type="ECO:0000313" key="5">
    <source>
        <dbReference type="EMBL" id="ORX87846.1"/>
    </source>
</evidence>
<feature type="region of interest" description="Disordered" evidence="3">
    <location>
        <begin position="665"/>
        <end position="697"/>
    </location>
</feature>
<dbReference type="PROSITE" id="PS51037">
    <property type="entry name" value="YEATS"/>
    <property type="match status" value="1"/>
</dbReference>
<feature type="compositionally biased region" description="Polar residues" evidence="3">
    <location>
        <begin position="665"/>
        <end position="695"/>
    </location>
</feature>
<dbReference type="Pfam" id="PF25909">
    <property type="entry name" value="zf-C2H2_AHC1"/>
    <property type="match status" value="1"/>
</dbReference>
<sequence length="1153" mass="127609">MSREPIPNDRKTREQIVQVIKNQFELELLLKQREILTIEGELEQGEKLLKDLREAISAGIQLAAGNQTRNTSSTELGDSSPVTKGGKGKNAARKSYDALYSRRADGTFVKLACPECGRTKFLNQQGFINHCRISHDLEFSSHEQSNYLCGTPVDESEVPLDHPCRRRIATHSLATIFTKGGGLGSMERKLNDEMKDQLSTTLHGMQKPTIKVFEEDVDLDNEEPSSAQPRLSSKAVKSVQSKSTPLRTSFTSASSSSSCSSSSSSCSSSDSDSDSSASFNFGKRRRSILSKYPRKRDQPSGSDGPEFGHSGKSCRKHYKNSSHGSNKHPKYAGKMPTKYFSGKRMNVNTEIKEESDTGDDEKEESASNTILPSRKSVAPTNRYTNPHLFSDDANTLDSSQEAVHGGTIASDHLTSLFPTQASSTLDLLPVVSAQESGHVNDIDASPSEVLVADASSMDMRMAQQLQSSDLPQSSSTTTNVREALEREEAQSDMELDVSNKTELANQYSSNAEETVSGPLSNIIEQNECATPSDSAKLNQNSPNCTIVSSESQSHDIHGMDLDESSSNVQKAPLASESKVVPDDAQHGGGYVPSSSRVCSLGRLESPNSESETLDGSSCQTTRKDSDVDGEAQSQESFIKAEPLDHDSSRDAIAKSTAFLKRSTSITPELSSTSTPATVAQIETYSPPTNLGTATINEKEDKSVNLTAGGESATPSSIVANKTSITSLPTYDSYASGLRQILSATNNQHHGSRFYIKKRVIVGNVSKFIPTSRRKRGMEHYSHKWMVYVEFPTQEKSQDFISKVRVFLHPSYKPHDVVDLEQPPFRLTRYAWGEFPIRLQLHFYDSRNKPVDIIHQLKLDDERTGRQVLGGERFFDLELDRNTVFGKEGRLVEMATSGSIIQTVNGLCKICGTNHQVTSDHPNYLLGQECKIILEEINCGVKAFSSLTSSSELGRELGDDWEADVDHDDELDIDIDDDFSTSSFTSTAKDIVAKATQTPLYQEITLENPHRNASVEQRKGTEWIWKTVNQLNLPGTTRLTSTLNRQRMKLHSHPEEQRAQIGNLLLEIGKIFLTRLTKRTLQIQAEFSAENSSETDHQNPMYDQDYNPEEKFASSLKAKNPKDMLTPLHLVEALLNHPEEYDFLTNEYLSSQRQ</sequence>
<feature type="compositionally biased region" description="Basic residues" evidence="3">
    <location>
        <begin position="312"/>
        <end position="331"/>
    </location>
</feature>
<dbReference type="AlphaFoldDB" id="A0A1Y1XQR9"/>
<name>A0A1Y1XQR9_9FUNG</name>
<dbReference type="EMBL" id="MCFE01000545">
    <property type="protein sequence ID" value="ORX87846.1"/>
    <property type="molecule type" value="Genomic_DNA"/>
</dbReference>
<feature type="compositionally biased region" description="Basic residues" evidence="3">
    <location>
        <begin position="282"/>
        <end position="294"/>
    </location>
</feature>
<dbReference type="InterPro" id="IPR058706">
    <property type="entry name" value="zf-C2H2_AHC1-like"/>
</dbReference>
<dbReference type="STRING" id="1314790.A0A1Y1XQR9"/>
<evidence type="ECO:0000256" key="2">
    <source>
        <dbReference type="PROSITE-ProRule" id="PRU00376"/>
    </source>
</evidence>
<comment type="caution">
    <text evidence="5">The sequence shown here is derived from an EMBL/GenBank/DDBJ whole genome shotgun (WGS) entry which is preliminary data.</text>
</comment>
<dbReference type="Pfam" id="PF03366">
    <property type="entry name" value="YEATS"/>
    <property type="match status" value="1"/>
</dbReference>
<dbReference type="InterPro" id="IPR055129">
    <property type="entry name" value="YEATS_dom"/>
</dbReference>
<dbReference type="Gene3D" id="2.60.40.1970">
    <property type="entry name" value="YEATS domain"/>
    <property type="match status" value="1"/>
</dbReference>
<evidence type="ECO:0000256" key="3">
    <source>
        <dbReference type="SAM" id="MobiDB-lite"/>
    </source>
</evidence>
<dbReference type="GO" id="GO:0005634">
    <property type="term" value="C:nucleus"/>
    <property type="evidence" value="ECO:0007669"/>
    <property type="project" value="UniProtKB-SubCell"/>
</dbReference>
<dbReference type="InParanoid" id="A0A1Y1XQR9"/>
<feature type="region of interest" description="Disordered" evidence="3">
    <location>
        <begin position="462"/>
        <end position="481"/>
    </location>
</feature>
<feature type="compositionally biased region" description="Low complexity" evidence="3">
    <location>
        <begin position="252"/>
        <end position="278"/>
    </location>
</feature>
<dbReference type="PANTHER" id="PTHR23195">
    <property type="entry name" value="YEATS DOMAIN"/>
    <property type="match status" value="1"/>
</dbReference>
<feature type="compositionally biased region" description="Low complexity" evidence="3">
    <location>
        <begin position="232"/>
        <end position="243"/>
    </location>
</feature>
<feature type="domain" description="YEATS" evidence="4">
    <location>
        <begin position="749"/>
        <end position="888"/>
    </location>
</feature>
<evidence type="ECO:0000259" key="4">
    <source>
        <dbReference type="PROSITE" id="PS51037"/>
    </source>
</evidence>
<feature type="compositionally biased region" description="Polar residues" evidence="3">
    <location>
        <begin position="66"/>
        <end position="82"/>
    </location>
</feature>
<feature type="region of interest" description="Disordered" evidence="3">
    <location>
        <begin position="530"/>
        <end position="649"/>
    </location>
</feature>
<dbReference type="GO" id="GO:0000785">
    <property type="term" value="C:chromatin"/>
    <property type="evidence" value="ECO:0007669"/>
    <property type="project" value="UniProtKB-ARBA"/>
</dbReference>
<feature type="compositionally biased region" description="Low complexity" evidence="3">
    <location>
        <begin position="463"/>
        <end position="475"/>
    </location>
</feature>
<dbReference type="OrthoDB" id="1741717at2759"/>
<feature type="region of interest" description="Disordered" evidence="3">
    <location>
        <begin position="66"/>
        <end position="90"/>
    </location>
</feature>
<reference evidence="5 6" key="1">
    <citation type="submission" date="2016-07" db="EMBL/GenBank/DDBJ databases">
        <title>Pervasive Adenine N6-methylation of Active Genes in Fungi.</title>
        <authorList>
            <consortium name="DOE Joint Genome Institute"/>
            <person name="Mondo S.J."/>
            <person name="Dannebaum R.O."/>
            <person name="Kuo R.C."/>
            <person name="Labutti K."/>
            <person name="Haridas S."/>
            <person name="Kuo A."/>
            <person name="Salamov A."/>
            <person name="Ahrendt S.R."/>
            <person name="Lipzen A."/>
            <person name="Sullivan W."/>
            <person name="Andreopoulos W.B."/>
            <person name="Clum A."/>
            <person name="Lindquist E."/>
            <person name="Daum C."/>
            <person name="Ramamoorthy G.K."/>
            <person name="Gryganskyi A."/>
            <person name="Culley D."/>
            <person name="Magnuson J.K."/>
            <person name="James T.Y."/>
            <person name="O'Malley M.A."/>
            <person name="Stajich J.E."/>
            <person name="Spatafora J.W."/>
            <person name="Visel A."/>
            <person name="Grigoriev I.V."/>
        </authorList>
    </citation>
    <scope>NUCLEOTIDE SEQUENCE [LARGE SCALE GENOMIC DNA]</scope>
    <source>
        <strain evidence="5 6">CBS 931.73</strain>
    </source>
</reference>
<feature type="compositionally biased region" description="Polar residues" evidence="3">
    <location>
        <begin position="605"/>
        <end position="620"/>
    </location>
</feature>
<dbReference type="CDD" id="cd16907">
    <property type="entry name" value="YEATS_YEATS2_like"/>
    <property type="match status" value="1"/>
</dbReference>
<keyword evidence="1 2" id="KW-0539">Nucleus</keyword>
<feature type="region of interest" description="Disordered" evidence="3">
    <location>
        <begin position="1086"/>
        <end position="1106"/>
    </location>
</feature>
<gene>
    <name evidence="5" type="ORF">K493DRAFT_341439</name>
</gene>
<comment type="subcellular location">
    <subcellularLocation>
        <location evidence="2">Nucleus</location>
    </subcellularLocation>
</comment>
<keyword evidence="6" id="KW-1185">Reference proteome</keyword>
<accession>A0A1Y1XQR9</accession>
<organism evidence="5 6">
    <name type="scientific">Basidiobolus meristosporus CBS 931.73</name>
    <dbReference type="NCBI Taxonomy" id="1314790"/>
    <lineage>
        <taxon>Eukaryota</taxon>
        <taxon>Fungi</taxon>
        <taxon>Fungi incertae sedis</taxon>
        <taxon>Zoopagomycota</taxon>
        <taxon>Entomophthoromycotina</taxon>
        <taxon>Basidiobolomycetes</taxon>
        <taxon>Basidiobolales</taxon>
        <taxon>Basidiobolaceae</taxon>
        <taxon>Basidiobolus</taxon>
    </lineage>
</organism>
<protein>
    <recommendedName>
        <fullName evidence="4">YEATS domain-containing protein</fullName>
    </recommendedName>
</protein>
<evidence type="ECO:0000256" key="1">
    <source>
        <dbReference type="ARBA" id="ARBA00023242"/>
    </source>
</evidence>
<evidence type="ECO:0000313" key="6">
    <source>
        <dbReference type="Proteomes" id="UP000193498"/>
    </source>
</evidence>
<feature type="compositionally biased region" description="Polar residues" evidence="3">
    <location>
        <begin position="530"/>
        <end position="551"/>
    </location>
</feature>
<dbReference type="GO" id="GO:0006355">
    <property type="term" value="P:regulation of DNA-templated transcription"/>
    <property type="evidence" value="ECO:0007669"/>
    <property type="project" value="InterPro"/>
</dbReference>
<dbReference type="Proteomes" id="UP000193498">
    <property type="component" value="Unassembled WGS sequence"/>
</dbReference>
<dbReference type="InterPro" id="IPR038704">
    <property type="entry name" value="YEAST_sf"/>
</dbReference>